<proteinExistence type="predicted"/>
<dbReference type="InterPro" id="IPR050172">
    <property type="entry name" value="SsuD_RutA_monooxygenase"/>
</dbReference>
<keyword evidence="2" id="KW-0288">FMN</keyword>
<name>A0A326U972_THEHA</name>
<dbReference type="EMBL" id="QKUF01000004">
    <property type="protein sequence ID" value="PZW32671.1"/>
    <property type="molecule type" value="Genomic_DNA"/>
</dbReference>
<dbReference type="SUPFAM" id="SSF51679">
    <property type="entry name" value="Bacterial luciferase-like"/>
    <property type="match status" value="1"/>
</dbReference>
<evidence type="ECO:0000313" key="7">
    <source>
        <dbReference type="Proteomes" id="UP000248806"/>
    </source>
</evidence>
<evidence type="ECO:0000256" key="4">
    <source>
        <dbReference type="ARBA" id="ARBA00023033"/>
    </source>
</evidence>
<reference evidence="6 7" key="1">
    <citation type="submission" date="2018-06" db="EMBL/GenBank/DDBJ databases">
        <title>Genomic Encyclopedia of Archaeal and Bacterial Type Strains, Phase II (KMG-II): from individual species to whole genera.</title>
        <authorList>
            <person name="Goeker M."/>
        </authorList>
    </citation>
    <scope>NUCLEOTIDE SEQUENCE [LARGE SCALE GENOMIC DNA]</scope>
    <source>
        <strain evidence="6 7">ATCC BAA-1881</strain>
    </source>
</reference>
<evidence type="ECO:0000259" key="5">
    <source>
        <dbReference type="Pfam" id="PF00296"/>
    </source>
</evidence>
<evidence type="ECO:0000256" key="2">
    <source>
        <dbReference type="ARBA" id="ARBA00022643"/>
    </source>
</evidence>
<evidence type="ECO:0000256" key="3">
    <source>
        <dbReference type="ARBA" id="ARBA00023002"/>
    </source>
</evidence>
<dbReference type="GO" id="GO:0008726">
    <property type="term" value="F:alkanesulfonate monooxygenase activity"/>
    <property type="evidence" value="ECO:0007669"/>
    <property type="project" value="TreeGrafter"/>
</dbReference>
<keyword evidence="3" id="KW-0560">Oxidoreductase</keyword>
<dbReference type="PANTHER" id="PTHR42847:SF4">
    <property type="entry name" value="ALKANESULFONATE MONOOXYGENASE-RELATED"/>
    <property type="match status" value="1"/>
</dbReference>
<dbReference type="GO" id="GO:0046306">
    <property type="term" value="P:alkanesulfonate catabolic process"/>
    <property type="evidence" value="ECO:0007669"/>
    <property type="project" value="TreeGrafter"/>
</dbReference>
<dbReference type="PANTHER" id="PTHR42847">
    <property type="entry name" value="ALKANESULFONATE MONOOXYGENASE"/>
    <property type="match status" value="1"/>
</dbReference>
<sequence>MQYGIVLPISGIGGSVDRLIEYAQAAEEAGWDGIFLEDYLVYWRDEGVTYDPWLTLAALAMRTKRIRLGITVTALPSRLPWQVAREAITLDHLSHGRVILGFGLGDPQDMHFGEVEKAKERAEMLDEGLEILDGLMSGQPFHYEGKHYQVKEVTFVPKPVQQPRIPIWIGGMWPRKAPMRRAARWDGFVPAKLPDENGYTEFQPSELREIKEMLEQEHKGPFDLVTGGTTPGDDRAKARERMEPMREAGVTWWCEFVLPEPRQEEEALTRIKQGAPR</sequence>
<dbReference type="RefSeq" id="WP_170142470.1">
    <property type="nucleotide sequence ID" value="NZ_BIFX01000002.1"/>
</dbReference>
<dbReference type="AlphaFoldDB" id="A0A326U972"/>
<dbReference type="InterPro" id="IPR011251">
    <property type="entry name" value="Luciferase-like_dom"/>
</dbReference>
<dbReference type="InterPro" id="IPR036661">
    <property type="entry name" value="Luciferase-like_sf"/>
</dbReference>
<keyword evidence="7" id="KW-1185">Reference proteome</keyword>
<comment type="caution">
    <text evidence="6">The sequence shown here is derived from an EMBL/GenBank/DDBJ whole genome shotgun (WGS) entry which is preliminary data.</text>
</comment>
<dbReference type="Pfam" id="PF00296">
    <property type="entry name" value="Bac_luciferase"/>
    <property type="match status" value="1"/>
</dbReference>
<protein>
    <submittedName>
        <fullName evidence="6">Luciferase-like monooxygenase</fullName>
    </submittedName>
</protein>
<keyword evidence="1" id="KW-0285">Flavoprotein</keyword>
<feature type="domain" description="Luciferase-like" evidence="5">
    <location>
        <begin position="13"/>
        <end position="249"/>
    </location>
</feature>
<organism evidence="6 7">
    <name type="scientific">Thermosporothrix hazakensis</name>
    <dbReference type="NCBI Taxonomy" id="644383"/>
    <lineage>
        <taxon>Bacteria</taxon>
        <taxon>Bacillati</taxon>
        <taxon>Chloroflexota</taxon>
        <taxon>Ktedonobacteria</taxon>
        <taxon>Ktedonobacterales</taxon>
        <taxon>Thermosporotrichaceae</taxon>
        <taxon>Thermosporothrix</taxon>
    </lineage>
</organism>
<evidence type="ECO:0000256" key="1">
    <source>
        <dbReference type="ARBA" id="ARBA00022630"/>
    </source>
</evidence>
<keyword evidence="4 6" id="KW-0503">Monooxygenase</keyword>
<dbReference type="Proteomes" id="UP000248806">
    <property type="component" value="Unassembled WGS sequence"/>
</dbReference>
<accession>A0A326U972</accession>
<gene>
    <name evidence="6" type="ORF">EI42_01763</name>
</gene>
<dbReference type="Gene3D" id="3.20.20.30">
    <property type="entry name" value="Luciferase-like domain"/>
    <property type="match status" value="1"/>
</dbReference>
<evidence type="ECO:0000313" key="6">
    <source>
        <dbReference type="EMBL" id="PZW32671.1"/>
    </source>
</evidence>